<dbReference type="GO" id="GO:0008295">
    <property type="term" value="P:spermidine biosynthetic process"/>
    <property type="evidence" value="ECO:0007669"/>
    <property type="project" value="InterPro"/>
</dbReference>
<evidence type="ECO:0000256" key="1">
    <source>
        <dbReference type="ARBA" id="ARBA00001933"/>
    </source>
</evidence>
<dbReference type="InterPro" id="IPR002985">
    <property type="entry name" value="Arg_decrbxlase"/>
</dbReference>
<dbReference type="Gene3D" id="3.20.20.10">
    <property type="entry name" value="Alanine racemase"/>
    <property type="match status" value="1"/>
</dbReference>
<evidence type="ECO:0000313" key="4">
    <source>
        <dbReference type="EMBL" id="ELR73634.1"/>
    </source>
</evidence>
<feature type="domain" description="Orn/DAP/Arg decarboxylase 2 N-terminal" evidence="3">
    <location>
        <begin position="70"/>
        <end position="311"/>
    </location>
</feature>
<dbReference type="Proteomes" id="UP000011135">
    <property type="component" value="Unassembled WGS sequence"/>
</dbReference>
<dbReference type="PANTHER" id="PTHR43295:SF9">
    <property type="entry name" value="BIOSYNTHETIC ARGININE DECARBOXYLASE"/>
    <property type="match status" value="1"/>
</dbReference>
<gene>
    <name evidence="4" type="ORF">C900_02038</name>
</gene>
<dbReference type="OrthoDB" id="9802658at2"/>
<proteinExistence type="predicted"/>
<dbReference type="SUPFAM" id="SSF51419">
    <property type="entry name" value="PLP-binding barrel"/>
    <property type="match status" value="1"/>
</dbReference>
<evidence type="ECO:0000256" key="2">
    <source>
        <dbReference type="ARBA" id="ARBA00022898"/>
    </source>
</evidence>
<dbReference type="EMBL" id="AMZN01000003">
    <property type="protein sequence ID" value="ELR73634.1"/>
    <property type="molecule type" value="Genomic_DNA"/>
</dbReference>
<dbReference type="GO" id="GO:0006527">
    <property type="term" value="P:L-arginine catabolic process"/>
    <property type="evidence" value="ECO:0007669"/>
    <property type="project" value="InterPro"/>
</dbReference>
<comment type="caution">
    <text evidence="4">The sequence shown here is derived from an EMBL/GenBank/DDBJ whole genome shotgun (WGS) entry which is preliminary data.</text>
</comment>
<comment type="cofactor">
    <cofactor evidence="1">
        <name>pyridoxal 5'-phosphate</name>
        <dbReference type="ChEBI" id="CHEBI:597326"/>
    </cofactor>
</comment>
<dbReference type="RefSeq" id="WP_009577657.1">
    <property type="nucleotide sequence ID" value="NZ_AMZN01000003.1"/>
</dbReference>
<name>L8K136_9BACT</name>
<dbReference type="InterPro" id="IPR029066">
    <property type="entry name" value="PLP-binding_barrel"/>
</dbReference>
<dbReference type="PATRIC" id="fig|1237149.3.peg.214"/>
<evidence type="ECO:0000259" key="3">
    <source>
        <dbReference type="Pfam" id="PF02784"/>
    </source>
</evidence>
<accession>L8K136</accession>
<dbReference type="eggNOG" id="COG0019">
    <property type="taxonomic scope" value="Bacteria"/>
</dbReference>
<dbReference type="STRING" id="1237149.C900_02038"/>
<keyword evidence="2" id="KW-0663">Pyridoxal phosphate</keyword>
<dbReference type="Pfam" id="PF02784">
    <property type="entry name" value="Orn_Arg_deC_N"/>
    <property type="match status" value="1"/>
</dbReference>
<sequence>MKTRYIDLIDQTFDFPQQEFKLKGDKLFFHNIDLMQLIGEYGSPLKFCYLPQISSNINKARRWFARAMDRLNYQGTYNYCYCTKSSHFSYVLNEVLRNKVHLETSSPFDINIVENLKAKGKIDDDNYIICNGLKEQEYVKNIARLIREGHSNTIPVIDSFEELDLLDRAIDQPMNLGLRIASEEVPEVDFYTSRLGIGHGDIIPFFRQMVKPDKKFKLRMLHFFINTGIRDSAYYWNELTKCVDIYIALRKECPELDSLNIGGGFPIKDSLAFDYDYEGIVEEILTRIKSGCDNENVPEPHIFTEFGSFTVGESSGIIYSILRQKQQNDKEKWYMINSSFITTLPDTWAIRKRFLMLPINNWHEEYEKVLLGGITCDSDDYYNCEQHNNAIYLPKFARSKPLHIGFFNTGAYQDAIGGYGGIQHCLIPKPKKVIIDRDDDGQLTTRLFSNQQHYKEVLGLLGYNGRDVTNGQHQFINHSLSGISL</sequence>
<evidence type="ECO:0000313" key="5">
    <source>
        <dbReference type="Proteomes" id="UP000011135"/>
    </source>
</evidence>
<dbReference type="Gene3D" id="2.40.37.10">
    <property type="entry name" value="Lyase, Ornithine Decarboxylase, Chain A, domain 1"/>
    <property type="match status" value="1"/>
</dbReference>
<protein>
    <submittedName>
        <fullName evidence="4">Biosynthetic arginine decarboxylase</fullName>
    </submittedName>
</protein>
<dbReference type="SUPFAM" id="SSF50621">
    <property type="entry name" value="Alanine racemase C-terminal domain-like"/>
    <property type="match status" value="1"/>
</dbReference>
<dbReference type="AlphaFoldDB" id="L8K136"/>
<dbReference type="PANTHER" id="PTHR43295">
    <property type="entry name" value="ARGININE DECARBOXYLASE"/>
    <property type="match status" value="1"/>
</dbReference>
<dbReference type="GO" id="GO:0008792">
    <property type="term" value="F:arginine decarboxylase activity"/>
    <property type="evidence" value="ECO:0007669"/>
    <property type="project" value="InterPro"/>
</dbReference>
<keyword evidence="5" id="KW-1185">Reference proteome</keyword>
<reference evidence="4 5" key="1">
    <citation type="submission" date="2012-12" db="EMBL/GenBank/DDBJ databases">
        <title>Genome assembly of Fulvivirga imtechensis AK7.</title>
        <authorList>
            <person name="Nupur N."/>
            <person name="Khatri I."/>
            <person name="Kumar R."/>
            <person name="Subramanian S."/>
            <person name="Pinnaka A."/>
        </authorList>
    </citation>
    <scope>NUCLEOTIDE SEQUENCE [LARGE SCALE GENOMIC DNA]</scope>
    <source>
        <strain evidence="4 5">AK7</strain>
    </source>
</reference>
<dbReference type="InterPro" id="IPR022644">
    <property type="entry name" value="De-COase2_N"/>
</dbReference>
<organism evidence="4 5">
    <name type="scientific">Fulvivirga imtechensis AK7</name>
    <dbReference type="NCBI Taxonomy" id="1237149"/>
    <lineage>
        <taxon>Bacteria</taxon>
        <taxon>Pseudomonadati</taxon>
        <taxon>Bacteroidota</taxon>
        <taxon>Cytophagia</taxon>
        <taxon>Cytophagales</taxon>
        <taxon>Fulvivirgaceae</taxon>
        <taxon>Fulvivirga</taxon>
    </lineage>
</organism>
<dbReference type="InterPro" id="IPR009006">
    <property type="entry name" value="Ala_racemase/Decarboxylase_C"/>
</dbReference>